<keyword evidence="2" id="KW-0479">Metal-binding</keyword>
<dbReference type="FunFam" id="2.40.10.10:FF:000078">
    <property type="entry name" value="Serine protease H137"/>
    <property type="match status" value="1"/>
</dbReference>
<dbReference type="PROSITE" id="PS00134">
    <property type="entry name" value="TRYPSIN_HIS"/>
    <property type="match status" value="1"/>
</dbReference>
<evidence type="ECO:0000256" key="10">
    <source>
        <dbReference type="RuleBase" id="RU366078"/>
    </source>
</evidence>
<keyword evidence="10" id="KW-0964">Secreted</keyword>
<dbReference type="InterPro" id="IPR043504">
    <property type="entry name" value="Peptidase_S1_PA_chymotrypsin"/>
</dbReference>
<dbReference type="InterPro" id="IPR051487">
    <property type="entry name" value="Ser/Thr_Proteases_Immune/Dev"/>
</dbReference>
<evidence type="ECO:0000256" key="8">
    <source>
        <dbReference type="ARBA" id="ARBA00023157"/>
    </source>
</evidence>
<evidence type="ECO:0000256" key="5">
    <source>
        <dbReference type="ARBA" id="ARBA00022825"/>
    </source>
</evidence>
<gene>
    <name evidence="13" type="primary">LOC117145829</name>
</gene>
<dbReference type="InterPro" id="IPR018114">
    <property type="entry name" value="TRYPSIN_HIS"/>
</dbReference>
<evidence type="ECO:0000256" key="7">
    <source>
        <dbReference type="ARBA" id="ARBA00023145"/>
    </source>
</evidence>
<dbReference type="SMART" id="SM00020">
    <property type="entry name" value="Tryp_SPc"/>
    <property type="match status" value="1"/>
</dbReference>
<dbReference type="Pfam" id="PF12032">
    <property type="entry name" value="CLIP"/>
    <property type="match status" value="1"/>
</dbReference>
<keyword evidence="12" id="KW-1185">Reference proteome</keyword>
<organism evidence="12 13">
    <name type="scientific">Drosophila mauritiana</name>
    <name type="common">Fruit fly</name>
    <dbReference type="NCBI Taxonomy" id="7226"/>
    <lineage>
        <taxon>Eukaryota</taxon>
        <taxon>Metazoa</taxon>
        <taxon>Ecdysozoa</taxon>
        <taxon>Arthropoda</taxon>
        <taxon>Hexapoda</taxon>
        <taxon>Insecta</taxon>
        <taxon>Pterygota</taxon>
        <taxon>Neoptera</taxon>
        <taxon>Endopterygota</taxon>
        <taxon>Diptera</taxon>
        <taxon>Brachycera</taxon>
        <taxon>Muscomorpha</taxon>
        <taxon>Ephydroidea</taxon>
        <taxon>Drosophilidae</taxon>
        <taxon>Drosophila</taxon>
        <taxon>Sophophora</taxon>
    </lineage>
</organism>
<protein>
    <recommendedName>
        <fullName evidence="10">CLIP domain-containing serine protease</fullName>
        <ecNumber evidence="10">3.4.21.-</ecNumber>
    </recommendedName>
</protein>
<dbReference type="InterPro" id="IPR009003">
    <property type="entry name" value="Peptidase_S1_PA"/>
</dbReference>
<evidence type="ECO:0000256" key="6">
    <source>
        <dbReference type="ARBA" id="ARBA00022837"/>
    </source>
</evidence>
<name>A0A6P8KJE5_DROMA</name>
<evidence type="ECO:0000256" key="2">
    <source>
        <dbReference type="ARBA" id="ARBA00022723"/>
    </source>
</evidence>
<dbReference type="RefSeq" id="XP_033167522.1">
    <property type="nucleotide sequence ID" value="XM_033311631.1"/>
</dbReference>
<dbReference type="InterPro" id="IPR038565">
    <property type="entry name" value="CLIP_sf"/>
</dbReference>
<feature type="domain" description="Peptidase S1" evidence="11">
    <location>
        <begin position="129"/>
        <end position="380"/>
    </location>
</feature>
<keyword evidence="7" id="KW-0865">Zymogen</keyword>
<dbReference type="EC" id="3.4.21.-" evidence="10"/>
<proteinExistence type="inferred from homology"/>
<evidence type="ECO:0000256" key="9">
    <source>
        <dbReference type="ARBA" id="ARBA00024195"/>
    </source>
</evidence>
<evidence type="ECO:0000256" key="3">
    <source>
        <dbReference type="ARBA" id="ARBA00022729"/>
    </source>
</evidence>
<evidence type="ECO:0000256" key="1">
    <source>
        <dbReference type="ARBA" id="ARBA00022670"/>
    </source>
</evidence>
<sequence>MSSYSLWFVDIFKSICLVADRIQTSSMSDRHKVYILVLLQAIFFIHLAECVRLSSCQKEEKCTRLVSCSPLMNILKPRGMTQAEKDVFANRQCGLDPNGRELLHMVYVCCPELGDVLPSKQTCGKTTPVLGFRGAENAELKEYPWMVLLLYENRLSLTWNQRTGCVGSLINSRYVLTAAHCVIGGYLTHNDLVLKSVRLGESHNDSITSVSRGPHLDVEVGQTTVHQGFTSSGGTYHNDIALLRLRIPLRYTKQIQPICLLDADFPLHDLNLQVSGWDPTKSSQPLITSTIKKRNPVDCLNGYTSFRPASQLCAGGQRKRDTCAGISGSPLMGIKESGVDKFVFLAGIASYGQQYCYSAGIPGVYTKIDHFLEWIKANLAP</sequence>
<keyword evidence="8" id="KW-1015">Disulfide bond</keyword>
<dbReference type="SUPFAM" id="SSF50494">
    <property type="entry name" value="Trypsin-like serine proteases"/>
    <property type="match status" value="1"/>
</dbReference>
<evidence type="ECO:0000256" key="4">
    <source>
        <dbReference type="ARBA" id="ARBA00022801"/>
    </source>
</evidence>
<dbReference type="InterPro" id="IPR001254">
    <property type="entry name" value="Trypsin_dom"/>
</dbReference>
<dbReference type="Gene3D" id="3.30.1640.30">
    <property type="match status" value="1"/>
</dbReference>
<dbReference type="InterPro" id="IPR001314">
    <property type="entry name" value="Peptidase_S1A"/>
</dbReference>
<evidence type="ECO:0000259" key="11">
    <source>
        <dbReference type="PROSITE" id="PS50240"/>
    </source>
</evidence>
<comment type="similarity">
    <text evidence="9 10">Belongs to the peptidase S1 family. CLIP subfamily.</text>
</comment>
<dbReference type="PRINTS" id="PR00722">
    <property type="entry name" value="CHYMOTRYPSIN"/>
</dbReference>
<dbReference type="PROSITE" id="PS50240">
    <property type="entry name" value="TRYPSIN_DOM"/>
    <property type="match status" value="1"/>
</dbReference>
<comment type="subcellular location">
    <subcellularLocation>
        <location evidence="10">Secreted</location>
    </subcellularLocation>
</comment>
<evidence type="ECO:0000313" key="12">
    <source>
        <dbReference type="Proteomes" id="UP000515162"/>
    </source>
</evidence>
<dbReference type="CDD" id="cd00190">
    <property type="entry name" value="Tryp_SPc"/>
    <property type="match status" value="1"/>
</dbReference>
<accession>A0A6P8KJE5</accession>
<comment type="domain">
    <text evidence="10">The clip domain consists of 35-55 residues which are 'knitted' together usually by 3 conserved disulfide bonds forming a clip-like compact structure.</text>
</comment>
<keyword evidence="4 10" id="KW-0378">Hydrolase</keyword>
<dbReference type="GO" id="GO:0006508">
    <property type="term" value="P:proteolysis"/>
    <property type="evidence" value="ECO:0007669"/>
    <property type="project" value="UniProtKB-KW"/>
</dbReference>
<keyword evidence="3" id="KW-0732">Signal</keyword>
<keyword evidence="5 10" id="KW-0720">Serine protease</keyword>
<dbReference type="PANTHER" id="PTHR24256">
    <property type="entry name" value="TRYPTASE-RELATED"/>
    <property type="match status" value="1"/>
</dbReference>
<keyword evidence="6" id="KW-0106">Calcium</keyword>
<dbReference type="Pfam" id="PF00089">
    <property type="entry name" value="Trypsin"/>
    <property type="match status" value="1"/>
</dbReference>
<dbReference type="InterPro" id="IPR022700">
    <property type="entry name" value="CLIP"/>
</dbReference>
<dbReference type="GO" id="GO:0005576">
    <property type="term" value="C:extracellular region"/>
    <property type="evidence" value="ECO:0007669"/>
    <property type="project" value="UniProtKB-SubCell"/>
</dbReference>
<dbReference type="GeneID" id="117145829"/>
<dbReference type="AlphaFoldDB" id="A0A6P8KJE5"/>
<dbReference type="GO" id="GO:0004252">
    <property type="term" value="F:serine-type endopeptidase activity"/>
    <property type="evidence" value="ECO:0007669"/>
    <property type="project" value="UniProtKB-UniRule"/>
</dbReference>
<dbReference type="Proteomes" id="UP000515162">
    <property type="component" value="Chromosome 3R"/>
</dbReference>
<reference evidence="13" key="1">
    <citation type="submission" date="2025-08" db="UniProtKB">
        <authorList>
            <consortium name="RefSeq"/>
        </authorList>
    </citation>
    <scope>IDENTIFICATION</scope>
    <source>
        <strain evidence="13">Mau12</strain>
        <tissue evidence="13">Whole Body</tissue>
    </source>
</reference>
<dbReference type="Gene3D" id="2.40.10.10">
    <property type="entry name" value="Trypsin-like serine proteases"/>
    <property type="match status" value="2"/>
</dbReference>
<dbReference type="GO" id="GO:0046872">
    <property type="term" value="F:metal ion binding"/>
    <property type="evidence" value="ECO:0007669"/>
    <property type="project" value="UniProtKB-KW"/>
</dbReference>
<keyword evidence="1 10" id="KW-0645">Protease</keyword>
<evidence type="ECO:0000313" key="13">
    <source>
        <dbReference type="RefSeq" id="XP_033167522.1"/>
    </source>
</evidence>